<dbReference type="EMBL" id="UFSB01000001">
    <property type="protein sequence ID" value="SUU36112.1"/>
    <property type="molecule type" value="Genomic_DNA"/>
</dbReference>
<dbReference type="InParanoid" id="A0A263HCP6"/>
<dbReference type="Pfam" id="PF25759">
    <property type="entry name" value="HP1_ORF34"/>
    <property type="match status" value="1"/>
</dbReference>
<name>A0A263HCP6_9PAST</name>
<dbReference type="EMBL" id="NLFK01000003">
    <property type="protein sequence ID" value="OZN25234.1"/>
    <property type="molecule type" value="Genomic_DNA"/>
</dbReference>
<evidence type="ECO:0000256" key="1">
    <source>
        <dbReference type="SAM" id="MobiDB-lite"/>
    </source>
</evidence>
<proteinExistence type="predicted"/>
<evidence type="ECO:0000313" key="2">
    <source>
        <dbReference type="EMBL" id="OZN25234.1"/>
    </source>
</evidence>
<evidence type="ECO:0000313" key="3">
    <source>
        <dbReference type="EMBL" id="SUU36112.1"/>
    </source>
</evidence>
<keyword evidence="4" id="KW-1185">Reference proteome</keyword>
<feature type="compositionally biased region" description="Polar residues" evidence="1">
    <location>
        <begin position="169"/>
        <end position="182"/>
    </location>
</feature>
<accession>A0A263HCP6</accession>
<evidence type="ECO:0000313" key="4">
    <source>
        <dbReference type="Proteomes" id="UP000215738"/>
    </source>
</evidence>
<reference evidence="2 4" key="1">
    <citation type="submission" date="2017-07" db="EMBL/GenBank/DDBJ databases">
        <title>Virulence factors identified in Actinobacillus seminis.</title>
        <authorList>
            <person name="Negrete-Abascal E."/>
            <person name="Vaca-Pacheco S."/>
            <person name="Montes-Garcia F."/>
            <person name="Leyto-Gil A.M."/>
            <person name="Fragoso-Garcia E."/>
            <person name="Carvente-Garcia R."/>
            <person name="Perez-Agueros S."/>
            <person name="Castelan-Sanchez H.G."/>
            <person name="Garcia-Molina A."/>
            <person name="Villamar T.E."/>
            <person name="Vazquez-Cruz C."/>
        </authorList>
    </citation>
    <scope>NUCLEOTIDE SEQUENCE [LARGE SCALE GENOMIC DNA]</scope>
    <source>
        <strain evidence="2 4">ATCC 15768</strain>
    </source>
</reference>
<dbReference type="RefSeq" id="WP_094945910.1">
    <property type="nucleotide sequence ID" value="NZ_NLFK01000003.1"/>
</dbReference>
<dbReference type="Proteomes" id="UP000215738">
    <property type="component" value="Unassembled WGS sequence"/>
</dbReference>
<sequence length="198" mass="22016">MFIEKKQAPLQNKSHPSVQLALNGKPIYLNNILISVSLRREEKDMSGQKSSTKKSDKGVKAKVLSVSGLIPYNRREWLTALFKLAEAEDSKGEQEKYRVSCVTAETVNMREVQFSDTISAQELQDKLAWQVSFTLREINSIAEKKEQRKTKPKAKVQSENAAKAKATAPSENSAGATNSTPQAEEDNSFWGKVDKALA</sequence>
<evidence type="ECO:0000313" key="5">
    <source>
        <dbReference type="Proteomes" id="UP000254507"/>
    </source>
</evidence>
<dbReference type="AlphaFoldDB" id="A0A263HCP6"/>
<dbReference type="Proteomes" id="UP000254507">
    <property type="component" value="Unassembled WGS sequence"/>
</dbReference>
<reference evidence="3 5" key="2">
    <citation type="submission" date="2018-06" db="EMBL/GenBank/DDBJ databases">
        <authorList>
            <consortium name="Pathogen Informatics"/>
            <person name="Doyle S."/>
        </authorList>
    </citation>
    <scope>NUCLEOTIDE SEQUENCE [LARGE SCALE GENOMIC DNA]</scope>
    <source>
        <strain evidence="3 5">NCTC10851</strain>
    </source>
</reference>
<dbReference type="InterPro" id="IPR057869">
    <property type="entry name" value="HP1_YO34"/>
</dbReference>
<gene>
    <name evidence="2" type="ORF">CFY87_03535</name>
    <name evidence="3" type="ORF">NCTC10851_01105</name>
</gene>
<dbReference type="OrthoDB" id="6314079at2"/>
<feature type="region of interest" description="Disordered" evidence="1">
    <location>
        <begin position="143"/>
        <end position="198"/>
    </location>
</feature>
<protein>
    <submittedName>
        <fullName evidence="3">Uncharacterized protein</fullName>
    </submittedName>
</protein>
<organism evidence="3 5">
    <name type="scientific">Actinobacillus seminis</name>
    <dbReference type="NCBI Taxonomy" id="722"/>
    <lineage>
        <taxon>Bacteria</taxon>
        <taxon>Pseudomonadati</taxon>
        <taxon>Pseudomonadota</taxon>
        <taxon>Gammaproteobacteria</taxon>
        <taxon>Pasteurellales</taxon>
        <taxon>Pasteurellaceae</taxon>
        <taxon>Actinobacillus</taxon>
    </lineage>
</organism>